<dbReference type="GO" id="GO:0055085">
    <property type="term" value="P:transmembrane transport"/>
    <property type="evidence" value="ECO:0007669"/>
    <property type="project" value="InterPro"/>
</dbReference>
<keyword evidence="6 7" id="KW-0472">Membrane</keyword>
<keyword evidence="5 7" id="KW-1133">Transmembrane helix</keyword>
<dbReference type="InterPro" id="IPR000515">
    <property type="entry name" value="MetI-like"/>
</dbReference>
<dbReference type="PROSITE" id="PS50928">
    <property type="entry name" value="ABC_TM1"/>
    <property type="match status" value="1"/>
</dbReference>
<dbReference type="PANTHER" id="PTHR43744:SF8">
    <property type="entry name" value="SN-GLYCEROL-3-PHOSPHATE TRANSPORT SYSTEM PERMEASE PROTEIN UGPE"/>
    <property type="match status" value="1"/>
</dbReference>
<keyword evidence="4 7" id="KW-0812">Transmembrane</keyword>
<evidence type="ECO:0000313" key="9">
    <source>
        <dbReference type="EMBL" id="RJK94231.1"/>
    </source>
</evidence>
<dbReference type="Gene3D" id="1.10.3720.10">
    <property type="entry name" value="MetI-like"/>
    <property type="match status" value="1"/>
</dbReference>
<organism evidence="9 10">
    <name type="scientific">Vallicoccus soli</name>
    <dbReference type="NCBI Taxonomy" id="2339232"/>
    <lineage>
        <taxon>Bacteria</taxon>
        <taxon>Bacillati</taxon>
        <taxon>Actinomycetota</taxon>
        <taxon>Actinomycetes</taxon>
        <taxon>Motilibacterales</taxon>
        <taxon>Vallicoccaceae</taxon>
        <taxon>Vallicoccus</taxon>
    </lineage>
</organism>
<gene>
    <name evidence="9" type="ORF">D5H78_14655</name>
</gene>
<comment type="subcellular location">
    <subcellularLocation>
        <location evidence="1 7">Cell membrane</location>
        <topology evidence="1 7">Multi-pass membrane protein</topology>
    </subcellularLocation>
</comment>
<dbReference type="SUPFAM" id="SSF161098">
    <property type="entry name" value="MetI-like"/>
    <property type="match status" value="1"/>
</dbReference>
<dbReference type="Pfam" id="PF00528">
    <property type="entry name" value="BPD_transp_1"/>
    <property type="match status" value="1"/>
</dbReference>
<protein>
    <submittedName>
        <fullName evidence="9">Carbohydrate ABC transporter permease</fullName>
    </submittedName>
</protein>
<accession>A0A3A3YSA7</accession>
<evidence type="ECO:0000256" key="5">
    <source>
        <dbReference type="ARBA" id="ARBA00022989"/>
    </source>
</evidence>
<dbReference type="InterPro" id="IPR035906">
    <property type="entry name" value="MetI-like_sf"/>
</dbReference>
<proteinExistence type="inferred from homology"/>
<dbReference type="PANTHER" id="PTHR43744">
    <property type="entry name" value="ABC TRANSPORTER PERMEASE PROTEIN MG189-RELATED-RELATED"/>
    <property type="match status" value="1"/>
</dbReference>
<dbReference type="GO" id="GO:0005886">
    <property type="term" value="C:plasma membrane"/>
    <property type="evidence" value="ECO:0007669"/>
    <property type="project" value="UniProtKB-SubCell"/>
</dbReference>
<reference evidence="9 10" key="1">
    <citation type="submission" date="2018-09" db="EMBL/GenBank/DDBJ databases">
        <title>YIM 75000 draft genome.</title>
        <authorList>
            <person name="Tang S."/>
            <person name="Feng Y."/>
        </authorList>
    </citation>
    <scope>NUCLEOTIDE SEQUENCE [LARGE SCALE GENOMIC DNA]</scope>
    <source>
        <strain evidence="9 10">YIM 75000</strain>
    </source>
</reference>
<comment type="similarity">
    <text evidence="7">Belongs to the binding-protein-dependent transport system permease family.</text>
</comment>
<evidence type="ECO:0000259" key="8">
    <source>
        <dbReference type="PROSITE" id="PS50928"/>
    </source>
</evidence>
<feature type="transmembrane region" description="Helical" evidence="7">
    <location>
        <begin position="139"/>
        <end position="160"/>
    </location>
</feature>
<evidence type="ECO:0000256" key="2">
    <source>
        <dbReference type="ARBA" id="ARBA00022448"/>
    </source>
</evidence>
<dbReference type="EMBL" id="QZEZ01000007">
    <property type="protein sequence ID" value="RJK94231.1"/>
    <property type="molecule type" value="Genomic_DNA"/>
</dbReference>
<dbReference type="AlphaFoldDB" id="A0A3A3YSA7"/>
<keyword evidence="3" id="KW-1003">Cell membrane</keyword>
<dbReference type="Proteomes" id="UP000265614">
    <property type="component" value="Unassembled WGS sequence"/>
</dbReference>
<keyword evidence="10" id="KW-1185">Reference proteome</keyword>
<evidence type="ECO:0000256" key="1">
    <source>
        <dbReference type="ARBA" id="ARBA00004651"/>
    </source>
</evidence>
<evidence type="ECO:0000256" key="7">
    <source>
        <dbReference type="RuleBase" id="RU363032"/>
    </source>
</evidence>
<dbReference type="CDD" id="cd06261">
    <property type="entry name" value="TM_PBP2"/>
    <property type="match status" value="1"/>
</dbReference>
<feature type="transmembrane region" description="Helical" evidence="7">
    <location>
        <begin position="12"/>
        <end position="31"/>
    </location>
</feature>
<feature type="transmembrane region" description="Helical" evidence="7">
    <location>
        <begin position="239"/>
        <end position="260"/>
    </location>
</feature>
<evidence type="ECO:0000256" key="3">
    <source>
        <dbReference type="ARBA" id="ARBA00022475"/>
    </source>
</evidence>
<keyword evidence="2 7" id="KW-0813">Transport</keyword>
<feature type="domain" description="ABC transmembrane type-1" evidence="8">
    <location>
        <begin position="71"/>
        <end position="260"/>
    </location>
</feature>
<evidence type="ECO:0000313" key="10">
    <source>
        <dbReference type="Proteomes" id="UP000265614"/>
    </source>
</evidence>
<name>A0A3A3YSA7_9ACTN</name>
<feature type="transmembrane region" description="Helical" evidence="7">
    <location>
        <begin position="70"/>
        <end position="95"/>
    </location>
</feature>
<dbReference type="RefSeq" id="WP_119951240.1">
    <property type="nucleotide sequence ID" value="NZ_QZEZ01000007.1"/>
</dbReference>
<sequence length="274" mass="30097">MSTRPRARTAGRFLGLAAAAVFMLFPVYWLAVTAVTPREDLAGGRPPAFPNEVRLSNLSETWQSLPFSQWLVNSLSIAVVACVLSVTLNLAAGFVLAKYRFAGRGAIFLVIVSTLMIPIQVVMIPQFRIVAELGWLNSYWAVIIPRAAEAFGIFLARQFMLGIPDELLEAARVDGAGNLRTFVSVVLPLCKPLVAVLVVFTFMFRWNEFAWPLIVLREQALYTLPVGLSFLQGQNGTDYAGLTGMALLTSVPVLVVFLVFQRYLVEGVARTGLK</sequence>
<comment type="caution">
    <text evidence="9">The sequence shown here is derived from an EMBL/GenBank/DDBJ whole genome shotgun (WGS) entry which is preliminary data.</text>
</comment>
<evidence type="ECO:0000256" key="6">
    <source>
        <dbReference type="ARBA" id="ARBA00023136"/>
    </source>
</evidence>
<dbReference type="OrthoDB" id="2063054at2"/>
<feature type="transmembrane region" description="Helical" evidence="7">
    <location>
        <begin position="181"/>
        <end position="204"/>
    </location>
</feature>
<feature type="transmembrane region" description="Helical" evidence="7">
    <location>
        <begin position="107"/>
        <end position="127"/>
    </location>
</feature>
<evidence type="ECO:0000256" key="4">
    <source>
        <dbReference type="ARBA" id="ARBA00022692"/>
    </source>
</evidence>